<organism evidence="1 2">
    <name type="scientific">Austropuccinia psidii MF-1</name>
    <dbReference type="NCBI Taxonomy" id="1389203"/>
    <lineage>
        <taxon>Eukaryota</taxon>
        <taxon>Fungi</taxon>
        <taxon>Dikarya</taxon>
        <taxon>Basidiomycota</taxon>
        <taxon>Pucciniomycotina</taxon>
        <taxon>Pucciniomycetes</taxon>
        <taxon>Pucciniales</taxon>
        <taxon>Sphaerophragmiaceae</taxon>
        <taxon>Austropuccinia</taxon>
    </lineage>
</organism>
<accession>A0A9Q3IN72</accession>
<dbReference type="EMBL" id="AVOT02051493">
    <property type="protein sequence ID" value="MBW0546490.1"/>
    <property type="molecule type" value="Genomic_DNA"/>
</dbReference>
<dbReference type="AlphaFoldDB" id="A0A9Q3IN72"/>
<proteinExistence type="predicted"/>
<evidence type="ECO:0000313" key="2">
    <source>
        <dbReference type="Proteomes" id="UP000765509"/>
    </source>
</evidence>
<dbReference type="Proteomes" id="UP000765509">
    <property type="component" value="Unassembled WGS sequence"/>
</dbReference>
<name>A0A9Q3IN72_9BASI</name>
<comment type="caution">
    <text evidence="1">The sequence shown here is derived from an EMBL/GenBank/DDBJ whole genome shotgun (WGS) entry which is preliminary data.</text>
</comment>
<gene>
    <name evidence="1" type="ORF">O181_086205</name>
</gene>
<keyword evidence="2" id="KW-1185">Reference proteome</keyword>
<evidence type="ECO:0000313" key="1">
    <source>
        <dbReference type="EMBL" id="MBW0546490.1"/>
    </source>
</evidence>
<sequence length="149" mass="16847">MTHTLTYHSIQNVQLRHHHVGRVIGPYAPATNGRCHLTLGPHISCLCVHDVSHPFTRTHCIVRWAPNISPAYAELIYGYTSFGLCVLITRTHLHPQYCVGGSTSVIRKMTIPRRQSPFMDDLVKSNPRLYIKTGRRTSLMCVCKQEGLV</sequence>
<reference evidence="1" key="1">
    <citation type="submission" date="2021-03" db="EMBL/GenBank/DDBJ databases">
        <title>Draft genome sequence of rust myrtle Austropuccinia psidii MF-1, a brazilian biotype.</title>
        <authorList>
            <person name="Quecine M.C."/>
            <person name="Pachon D.M.R."/>
            <person name="Bonatelli M.L."/>
            <person name="Correr F.H."/>
            <person name="Franceschini L.M."/>
            <person name="Leite T.F."/>
            <person name="Margarido G.R.A."/>
            <person name="Almeida C.A."/>
            <person name="Ferrarezi J.A."/>
            <person name="Labate C.A."/>
        </authorList>
    </citation>
    <scope>NUCLEOTIDE SEQUENCE</scope>
    <source>
        <strain evidence="1">MF-1</strain>
    </source>
</reference>
<protein>
    <submittedName>
        <fullName evidence="1">Uncharacterized protein</fullName>
    </submittedName>
</protein>